<accession>A0ABP8CUU0</accession>
<dbReference type="PANTHER" id="PTHR19136:SF81">
    <property type="entry name" value="MOLYBDENUM COFACTOR GUANYLYLTRANSFERASE"/>
    <property type="match status" value="1"/>
</dbReference>
<evidence type="ECO:0000259" key="2">
    <source>
        <dbReference type="Pfam" id="PF12804"/>
    </source>
</evidence>
<dbReference type="InterPro" id="IPR029044">
    <property type="entry name" value="Nucleotide-diphossugar_trans"/>
</dbReference>
<dbReference type="EMBL" id="BAABAT010000001">
    <property type="protein sequence ID" value="GAA4243664.1"/>
    <property type="molecule type" value="Genomic_DNA"/>
</dbReference>
<organism evidence="3 4">
    <name type="scientific">Dactylosporangium darangshiense</name>
    <dbReference type="NCBI Taxonomy" id="579108"/>
    <lineage>
        <taxon>Bacteria</taxon>
        <taxon>Bacillati</taxon>
        <taxon>Actinomycetota</taxon>
        <taxon>Actinomycetes</taxon>
        <taxon>Micromonosporales</taxon>
        <taxon>Micromonosporaceae</taxon>
        <taxon>Dactylosporangium</taxon>
    </lineage>
</organism>
<sequence>MRDGHPELGPMRLAAVVLAGGQARRLGGRDKPMVAVGGVPMVRSVLAAAAGAGAAPLVVVGPGRDGLPGGVRVVREEPPGGGPVAAAAAGLEAVGRSADVVALLAADLPWVTAEAIGLLTDALVEGDRARDGAVFVDDGGRRQWLCGVWRIEALAANIRQLASVDGVSLRALTAGLDVAEVRWGRERPPYFDCDTEEDLRKVVDE</sequence>
<gene>
    <name evidence="3" type="ORF">GCM10022255_003660</name>
</gene>
<reference evidence="4" key="1">
    <citation type="journal article" date="2019" name="Int. J. Syst. Evol. Microbiol.">
        <title>The Global Catalogue of Microorganisms (GCM) 10K type strain sequencing project: providing services to taxonomists for standard genome sequencing and annotation.</title>
        <authorList>
            <consortium name="The Broad Institute Genomics Platform"/>
            <consortium name="The Broad Institute Genome Sequencing Center for Infectious Disease"/>
            <person name="Wu L."/>
            <person name="Ma J."/>
        </authorList>
    </citation>
    <scope>NUCLEOTIDE SEQUENCE [LARGE SCALE GENOMIC DNA]</scope>
    <source>
        <strain evidence="4">JCM 17441</strain>
    </source>
</reference>
<name>A0ABP8CUU0_9ACTN</name>
<keyword evidence="4" id="KW-1185">Reference proteome</keyword>
<evidence type="ECO:0000313" key="3">
    <source>
        <dbReference type="EMBL" id="GAA4243664.1"/>
    </source>
</evidence>
<dbReference type="SUPFAM" id="SSF53448">
    <property type="entry name" value="Nucleotide-diphospho-sugar transferases"/>
    <property type="match status" value="1"/>
</dbReference>
<dbReference type="PANTHER" id="PTHR19136">
    <property type="entry name" value="MOLYBDENUM COFACTOR GUANYLYLTRANSFERASE"/>
    <property type="match status" value="1"/>
</dbReference>
<dbReference type="InterPro" id="IPR025877">
    <property type="entry name" value="MobA-like_NTP_Trfase"/>
</dbReference>
<keyword evidence="1" id="KW-0808">Transferase</keyword>
<dbReference type="Gene3D" id="3.90.550.10">
    <property type="entry name" value="Spore Coat Polysaccharide Biosynthesis Protein SpsA, Chain A"/>
    <property type="match status" value="1"/>
</dbReference>
<dbReference type="Proteomes" id="UP001500620">
    <property type="component" value="Unassembled WGS sequence"/>
</dbReference>
<evidence type="ECO:0000256" key="1">
    <source>
        <dbReference type="ARBA" id="ARBA00022679"/>
    </source>
</evidence>
<protein>
    <recommendedName>
        <fullName evidence="2">MobA-like NTP transferase domain-containing protein</fullName>
    </recommendedName>
</protein>
<evidence type="ECO:0000313" key="4">
    <source>
        <dbReference type="Proteomes" id="UP001500620"/>
    </source>
</evidence>
<feature type="domain" description="MobA-like NTP transferase" evidence="2">
    <location>
        <begin position="15"/>
        <end position="163"/>
    </location>
</feature>
<dbReference type="Pfam" id="PF12804">
    <property type="entry name" value="NTP_transf_3"/>
    <property type="match status" value="1"/>
</dbReference>
<comment type="caution">
    <text evidence="3">The sequence shown here is derived from an EMBL/GenBank/DDBJ whole genome shotgun (WGS) entry which is preliminary data.</text>
</comment>
<proteinExistence type="predicted"/>